<name>A0A812H678_9DINO</name>
<evidence type="ECO:0000313" key="2">
    <source>
        <dbReference type="EMBL" id="CAE6942653.1"/>
    </source>
</evidence>
<feature type="compositionally biased region" description="Basic and acidic residues" evidence="1">
    <location>
        <begin position="218"/>
        <end position="236"/>
    </location>
</feature>
<comment type="caution">
    <text evidence="2">The sequence shown here is derived from an EMBL/GenBank/DDBJ whole genome shotgun (WGS) entry which is preliminary data.</text>
</comment>
<dbReference type="OrthoDB" id="434094at2759"/>
<dbReference type="AlphaFoldDB" id="A0A812H678"/>
<sequence length="636" mass="70035">MSARERREKLRSAQREKAAAQFEKSPRRRAEEPVPGAEERQTPAAGDGMSKVTSEATPAQVAGAHDSGAKGSSESRPSAAELLPAPDAPPQQVSEPTKTEVETKMAAHPSTKEQPGTLQAPAEVQGTKYEVVAEAAMEMAEDKPSTPDVWEEGSPKERKSSVKMEEWKEDKPSTPDLSEKGVPEVRKSSVTREEGKEDKPSSPDLSEKGVPEAPKSSLRKDEGKEATEKVAPEARRSSVATDDSPSDVVAEDAAQRRARLRFSRRSTLSAQAIPRRPSRTRERAAEADAAASLLRRQGLESAFAESHRALERLLSELDLGVEVDQSSGRSLRLTVSEAQLQQMRAEHLDAFHRRLLKVATASAFDRMASLAVQRSALQDTRKAQWWTSEDFRKEARAHELLLRRGNYVVQHAEDVASRCAQEAGHYVYQLTALEDEVSPEKRMELQSCQKALDEECKSLANSIAAFQSLATSLARPSTDAGQAEATSLLGGSWSEQKLGLQVRFALAADCLQQRRTTVAERAGPKAAQLPLEQELLERLRAEKEAWHRDASSESSWDSAEEPEEQEDWSERVAAAMALLDTHQPKPVKVRVAGLRQSVLGDQDTFKRLVAEKFAEAINIDSEEIRVKNIRGGTPRQ</sequence>
<protein>
    <submittedName>
        <fullName evidence="2">ZmpB protein</fullName>
    </submittedName>
</protein>
<gene>
    <name evidence="2" type="primary">zmpB</name>
    <name evidence="2" type="ORF">SNAT2548_LOCUS1271</name>
</gene>
<accession>A0A812H678</accession>
<evidence type="ECO:0000313" key="3">
    <source>
        <dbReference type="Proteomes" id="UP000604046"/>
    </source>
</evidence>
<feature type="compositionally biased region" description="Acidic residues" evidence="1">
    <location>
        <begin position="558"/>
        <end position="567"/>
    </location>
</feature>
<evidence type="ECO:0000256" key="1">
    <source>
        <dbReference type="SAM" id="MobiDB-lite"/>
    </source>
</evidence>
<feature type="region of interest" description="Disordered" evidence="1">
    <location>
        <begin position="1"/>
        <end position="283"/>
    </location>
</feature>
<keyword evidence="3" id="KW-1185">Reference proteome</keyword>
<feature type="region of interest" description="Disordered" evidence="1">
    <location>
        <begin position="546"/>
        <end position="567"/>
    </location>
</feature>
<feature type="compositionally biased region" description="Basic and acidic residues" evidence="1">
    <location>
        <begin position="153"/>
        <end position="210"/>
    </location>
</feature>
<dbReference type="EMBL" id="CAJNDS010000069">
    <property type="protein sequence ID" value="CAE6942653.1"/>
    <property type="molecule type" value="Genomic_DNA"/>
</dbReference>
<feature type="compositionally biased region" description="Basic and acidic residues" evidence="1">
    <location>
        <begin position="1"/>
        <end position="41"/>
    </location>
</feature>
<proteinExistence type="predicted"/>
<organism evidence="2 3">
    <name type="scientific">Symbiodinium natans</name>
    <dbReference type="NCBI Taxonomy" id="878477"/>
    <lineage>
        <taxon>Eukaryota</taxon>
        <taxon>Sar</taxon>
        <taxon>Alveolata</taxon>
        <taxon>Dinophyceae</taxon>
        <taxon>Suessiales</taxon>
        <taxon>Symbiodiniaceae</taxon>
        <taxon>Symbiodinium</taxon>
    </lineage>
</organism>
<dbReference type="Proteomes" id="UP000604046">
    <property type="component" value="Unassembled WGS sequence"/>
</dbReference>
<reference evidence="2" key="1">
    <citation type="submission" date="2021-02" db="EMBL/GenBank/DDBJ databases">
        <authorList>
            <person name="Dougan E. K."/>
            <person name="Rhodes N."/>
            <person name="Thang M."/>
            <person name="Chan C."/>
        </authorList>
    </citation>
    <scope>NUCLEOTIDE SEQUENCE</scope>
</reference>